<reference evidence="2 3" key="1">
    <citation type="journal article" date="2017" name="Int. J. Syst. Evol. Microbiol.">
        <title>Roseitalea porphyridii gen. nov., sp. nov., isolated from a red alga, and reclassification of Hoeflea suaedae Chung et al. 2013 as Pseudohoeflea suaedae gen. nov., comb. nov.</title>
        <authorList>
            <person name="Hyeon J.W."/>
            <person name="Jeong S.E."/>
            <person name="Baek K."/>
            <person name="Jeon C.O."/>
        </authorList>
    </citation>
    <scope>NUCLEOTIDE SEQUENCE [LARGE SCALE GENOMIC DNA]</scope>
    <source>
        <strain evidence="2 3">MA7-20</strain>
    </source>
</reference>
<feature type="transmembrane region" description="Helical" evidence="1">
    <location>
        <begin position="138"/>
        <end position="158"/>
    </location>
</feature>
<dbReference type="Proteomes" id="UP000293719">
    <property type="component" value="Chromosome"/>
</dbReference>
<evidence type="ECO:0000313" key="3">
    <source>
        <dbReference type="Proteomes" id="UP000293719"/>
    </source>
</evidence>
<keyword evidence="3" id="KW-1185">Reference proteome</keyword>
<proteinExistence type="predicted"/>
<keyword evidence="1" id="KW-1133">Transmembrane helix</keyword>
<keyword evidence="1" id="KW-0812">Transmembrane</keyword>
<keyword evidence="1" id="KW-0472">Membrane</keyword>
<dbReference type="KEGG" id="rpod:E0E05_11630"/>
<dbReference type="GeneID" id="90767950"/>
<evidence type="ECO:0000313" key="2">
    <source>
        <dbReference type="EMBL" id="QBK31191.1"/>
    </source>
</evidence>
<dbReference type="RefSeq" id="WP_131616866.1">
    <property type="nucleotide sequence ID" value="NZ_CP036532.1"/>
</dbReference>
<name>A0A4P6V1G2_9HYPH</name>
<feature type="transmembrane region" description="Helical" evidence="1">
    <location>
        <begin position="37"/>
        <end position="54"/>
    </location>
</feature>
<accession>A0A4P6V1G2</accession>
<gene>
    <name evidence="2" type="ORF">E0E05_11630</name>
</gene>
<feature type="transmembrane region" description="Helical" evidence="1">
    <location>
        <begin position="60"/>
        <end position="80"/>
    </location>
</feature>
<protein>
    <submittedName>
        <fullName evidence="2">Uncharacterized protein</fullName>
    </submittedName>
</protein>
<dbReference type="EMBL" id="CP036532">
    <property type="protein sequence ID" value="QBK31191.1"/>
    <property type="molecule type" value="Genomic_DNA"/>
</dbReference>
<evidence type="ECO:0000256" key="1">
    <source>
        <dbReference type="SAM" id="Phobius"/>
    </source>
</evidence>
<organism evidence="2 3">
    <name type="scientific">Roseitalea porphyridii</name>
    <dbReference type="NCBI Taxonomy" id="1852022"/>
    <lineage>
        <taxon>Bacteria</taxon>
        <taxon>Pseudomonadati</taxon>
        <taxon>Pseudomonadota</taxon>
        <taxon>Alphaproteobacteria</taxon>
        <taxon>Hyphomicrobiales</taxon>
        <taxon>Ahrensiaceae</taxon>
        <taxon>Roseitalea</taxon>
    </lineage>
</organism>
<dbReference type="OrthoDB" id="9182741at2"/>
<sequence length="182" mass="20288">MQNETMNTETNDNPIQRAHDYAWGWFTYHAEQRLKSFSFFFVLVGALTAGYLTSIGASHWPIAAMFGIMLLFSALLFWRLDARNAELIKLAEQYLKKSEINLAAHVGQEICLAHEADKDTTPFKVSLFPNILSTYRKVFRAMFVIVVVFSLFATGYAVSTVWSNGEGGNLGGSATTDNAEGE</sequence>
<dbReference type="AlphaFoldDB" id="A0A4P6V1G2"/>